<name>A0A2W4JN07_9PSEU</name>
<keyword evidence="4" id="KW-0274">FAD</keyword>
<dbReference type="STRING" id="1111738.GCA_000427905_00263"/>
<organism evidence="9">
    <name type="scientific">Thermocrispum agreste</name>
    <dbReference type="NCBI Taxonomy" id="37925"/>
    <lineage>
        <taxon>Bacteria</taxon>
        <taxon>Bacillati</taxon>
        <taxon>Actinomycetota</taxon>
        <taxon>Actinomycetes</taxon>
        <taxon>Pseudonocardiales</taxon>
        <taxon>Pseudonocardiaceae</taxon>
        <taxon>Thermocrispum</taxon>
    </lineage>
</organism>
<dbReference type="SUPFAM" id="SSF56645">
    <property type="entry name" value="Acyl-CoA dehydrogenase NM domain-like"/>
    <property type="match status" value="1"/>
</dbReference>
<evidence type="ECO:0000313" key="10">
    <source>
        <dbReference type="Proteomes" id="UP000249324"/>
    </source>
</evidence>
<feature type="domain" description="Acyl-CoA dehydrogenase/oxidase C-terminal" evidence="6">
    <location>
        <begin position="203"/>
        <end position="333"/>
    </location>
</feature>
<dbReference type="InterPro" id="IPR013786">
    <property type="entry name" value="AcylCoA_DH/ox_N"/>
</dbReference>
<evidence type="ECO:0000313" key="8">
    <source>
        <dbReference type="EMBL" id="MFO7192709.1"/>
    </source>
</evidence>
<reference evidence="8" key="1">
    <citation type="submission" date="2018-05" db="EMBL/GenBank/DDBJ databases">
        <authorList>
            <person name="Moura L."/>
            <person name="Setubal J.C."/>
        </authorList>
    </citation>
    <scope>NUCLEOTIDE SEQUENCE</scope>
    <source>
        <strain evidence="8">ZC4RG45</strain>
    </source>
</reference>
<reference evidence="8" key="4">
    <citation type="submission" date="2023-08" db="EMBL/GenBank/DDBJ databases">
        <authorList>
            <person name="Guima S.E.S."/>
            <person name="Martins L.F."/>
            <person name="Silva A.M."/>
            <person name="Setubal J.C."/>
        </authorList>
    </citation>
    <scope>NUCLEOTIDE SEQUENCE</scope>
    <source>
        <strain evidence="8">ZC4RG45</strain>
    </source>
</reference>
<keyword evidence="3" id="KW-0285">Flavoprotein</keyword>
<dbReference type="EMBL" id="QGUI02000122">
    <property type="protein sequence ID" value="MFO7192709.1"/>
    <property type="molecule type" value="Genomic_DNA"/>
</dbReference>
<gene>
    <name evidence="8" type="ORF">DIU77_010755</name>
    <name evidence="9" type="ORF">DIU77_03575</name>
</gene>
<dbReference type="GO" id="GO:0003995">
    <property type="term" value="F:acyl-CoA dehydrogenase activity"/>
    <property type="evidence" value="ECO:0007669"/>
    <property type="project" value="TreeGrafter"/>
</dbReference>
<evidence type="ECO:0000259" key="6">
    <source>
        <dbReference type="Pfam" id="PF00441"/>
    </source>
</evidence>
<evidence type="ECO:0000256" key="3">
    <source>
        <dbReference type="ARBA" id="ARBA00022630"/>
    </source>
</evidence>
<comment type="cofactor">
    <cofactor evidence="1">
        <name>FAD</name>
        <dbReference type="ChEBI" id="CHEBI:57692"/>
    </cofactor>
</comment>
<protein>
    <submittedName>
        <fullName evidence="8">Acyl-CoA dehydrogenase family protein</fullName>
        <ecNumber evidence="8">1.-.-.-</ecNumber>
    </submittedName>
</protein>
<dbReference type="GO" id="GO:0050660">
    <property type="term" value="F:flavin adenine dinucleotide binding"/>
    <property type="evidence" value="ECO:0007669"/>
    <property type="project" value="InterPro"/>
</dbReference>
<dbReference type="InterPro" id="IPR009100">
    <property type="entry name" value="AcylCoA_DH/oxidase_NM_dom_sf"/>
</dbReference>
<feature type="domain" description="Acyl-CoA dehydrogenase/oxidase N-terminal" evidence="7">
    <location>
        <begin position="23"/>
        <end position="118"/>
    </location>
</feature>
<evidence type="ECO:0000256" key="4">
    <source>
        <dbReference type="ARBA" id="ARBA00022827"/>
    </source>
</evidence>
<dbReference type="Proteomes" id="UP000249324">
    <property type="component" value="Unassembled WGS sequence"/>
</dbReference>
<dbReference type="AlphaFoldDB" id="A0A2W4JN07"/>
<keyword evidence="5 8" id="KW-0560">Oxidoreductase</keyword>
<comment type="similarity">
    <text evidence="2">Belongs to the acyl-CoA dehydrogenase family.</text>
</comment>
<dbReference type="Gene3D" id="1.20.140.10">
    <property type="entry name" value="Butyryl-CoA Dehydrogenase, subunit A, domain 3"/>
    <property type="match status" value="1"/>
</dbReference>
<comment type="caution">
    <text evidence="9">The sequence shown here is derived from an EMBL/GenBank/DDBJ whole genome shotgun (WGS) entry which is preliminary data.</text>
</comment>
<accession>A0A2W4JN07</accession>
<reference evidence="9" key="2">
    <citation type="submission" date="2018-05" db="EMBL/GenBank/DDBJ databases">
        <authorList>
            <person name="Lanie J.A."/>
            <person name="Ng W.-L."/>
            <person name="Kazmierczak K.M."/>
            <person name="Andrzejewski T.M."/>
            <person name="Davidsen T.M."/>
            <person name="Wayne K.J."/>
            <person name="Tettelin H."/>
            <person name="Glass J.I."/>
            <person name="Rusch D."/>
            <person name="Podicherti R."/>
            <person name="Tsui H.-C.T."/>
            <person name="Winkler M.E."/>
        </authorList>
    </citation>
    <scope>NUCLEOTIDE SEQUENCE</scope>
    <source>
        <strain evidence="9">ZC4RG45</strain>
    </source>
</reference>
<evidence type="ECO:0000256" key="5">
    <source>
        <dbReference type="ARBA" id="ARBA00023002"/>
    </source>
</evidence>
<dbReference type="InterPro" id="IPR009075">
    <property type="entry name" value="AcylCo_DH/oxidase_C"/>
</dbReference>
<dbReference type="Pfam" id="PF02771">
    <property type="entry name" value="Acyl-CoA_dh_N"/>
    <property type="match status" value="1"/>
</dbReference>
<dbReference type="EC" id="1.-.-.-" evidence="8"/>
<dbReference type="Pfam" id="PF00441">
    <property type="entry name" value="Acyl-CoA_dh_1"/>
    <property type="match status" value="1"/>
</dbReference>
<evidence type="ECO:0000256" key="1">
    <source>
        <dbReference type="ARBA" id="ARBA00001974"/>
    </source>
</evidence>
<evidence type="ECO:0000259" key="7">
    <source>
        <dbReference type="Pfam" id="PF02771"/>
    </source>
</evidence>
<dbReference type="InterPro" id="IPR037069">
    <property type="entry name" value="AcylCoA_DH/ox_N_sf"/>
</dbReference>
<dbReference type="InterPro" id="IPR036250">
    <property type="entry name" value="AcylCo_DH-like_C"/>
</dbReference>
<dbReference type="Gene3D" id="1.10.540.10">
    <property type="entry name" value="Acyl-CoA dehydrogenase/oxidase, N-terminal domain"/>
    <property type="match status" value="1"/>
</dbReference>
<evidence type="ECO:0000313" key="9">
    <source>
        <dbReference type="EMBL" id="PZN00501.1"/>
    </source>
</evidence>
<dbReference type="EMBL" id="QGUI01000085">
    <property type="protein sequence ID" value="PZN00501.1"/>
    <property type="molecule type" value="Genomic_DNA"/>
</dbReference>
<dbReference type="PANTHER" id="PTHR43884:SF20">
    <property type="entry name" value="ACYL-COA DEHYDROGENASE FADE28"/>
    <property type="match status" value="1"/>
</dbReference>
<sequence>MTLSYGSDATSTELAAGLSDVLSAKCDLDHVRRVWSEGEFDRSLWDEVSSLSFWGALIPEADGGLGVRSEDVVRSLEEFGYSGASLPLTETVAVVVPTIHRFADDEMRDRLLPGLLSGASVSTAAVMPGGTVALFADVADVALVAAEDGLYVLERDQFTVEPVHSPDPTSRLGRIKPRPDAFTPHARLGEGALDEARLRAVWATAAVLNGVSRRMLDLTVEHTKQREQFGRAIGTFQAVKHLAADAWVAVESSRPCSWYAAYAHQEGLPDAAVAASVAMASASDAARLVGDSALQLHGGIGFTWEHPLHFWLKRGKLLEHSYGSRQFHLRTLGVAIRDEQAGSEALFADV</sequence>
<reference evidence="8 10" key="3">
    <citation type="journal article" date="2021" name="BMC Genomics">
        <title>Genome-resolved metagenome and metatranscriptome analyses of thermophilic composting reveal key bacterial players and their metabolic interactions.</title>
        <authorList>
            <person name="Braga L.P.P."/>
            <person name="Pereira R.V."/>
            <person name="Martins L.F."/>
            <person name="Moura L.M.S."/>
            <person name="Sanchez F.B."/>
            <person name="Patane J.S.L."/>
            <person name="da Silva A.M."/>
            <person name="Setubal J.C."/>
        </authorList>
    </citation>
    <scope>NUCLEOTIDE SEQUENCE [LARGE SCALE GENOMIC DNA]</scope>
    <source>
        <strain evidence="8">ZC4RG45</strain>
    </source>
</reference>
<dbReference type="PANTHER" id="PTHR43884">
    <property type="entry name" value="ACYL-COA DEHYDROGENASE"/>
    <property type="match status" value="1"/>
</dbReference>
<proteinExistence type="inferred from homology"/>
<evidence type="ECO:0000256" key="2">
    <source>
        <dbReference type="ARBA" id="ARBA00009347"/>
    </source>
</evidence>
<dbReference type="SUPFAM" id="SSF47203">
    <property type="entry name" value="Acyl-CoA dehydrogenase C-terminal domain-like"/>
    <property type="match status" value="1"/>
</dbReference>